<dbReference type="Pfam" id="PF07500">
    <property type="entry name" value="TFIIS_M"/>
    <property type="match status" value="1"/>
</dbReference>
<dbReference type="InterPro" id="IPR036575">
    <property type="entry name" value="TFIIS_cen_dom_sf"/>
</dbReference>
<evidence type="ECO:0000256" key="1">
    <source>
        <dbReference type="PROSITE-ProRule" id="PRU00649"/>
    </source>
</evidence>
<evidence type="ECO:0000259" key="2">
    <source>
        <dbReference type="PROSITE" id="PS51319"/>
    </source>
</evidence>
<dbReference type="Pfam" id="PF08711">
    <property type="entry name" value="Med26"/>
    <property type="match status" value="1"/>
</dbReference>
<dbReference type="Gene3D" id="1.10.472.30">
    <property type="entry name" value="Transcription elongation factor S-II, central domain"/>
    <property type="match status" value="1"/>
</dbReference>
<dbReference type="Gene3D" id="1.20.930.10">
    <property type="entry name" value="Conserved domain common to transcription factors TFIIS, elongin A, CRSP70"/>
    <property type="match status" value="1"/>
</dbReference>
<keyword evidence="4" id="KW-0251">Elongation factor</keyword>
<organism evidence="4 5">
    <name type="scientific">Biomphalaria pfeifferi</name>
    <name type="common">Bloodfluke planorb</name>
    <name type="synonym">Freshwater snail</name>
    <dbReference type="NCBI Taxonomy" id="112525"/>
    <lineage>
        <taxon>Eukaryota</taxon>
        <taxon>Metazoa</taxon>
        <taxon>Spiralia</taxon>
        <taxon>Lophotrochozoa</taxon>
        <taxon>Mollusca</taxon>
        <taxon>Gastropoda</taxon>
        <taxon>Heterobranchia</taxon>
        <taxon>Euthyneura</taxon>
        <taxon>Panpulmonata</taxon>
        <taxon>Hygrophila</taxon>
        <taxon>Lymnaeoidea</taxon>
        <taxon>Planorbidae</taxon>
        <taxon>Biomphalaria</taxon>
    </lineage>
</organism>
<protein>
    <submittedName>
        <fullName evidence="4">Transcription elongation factor A N-terminal and central domain-containing protein 2-like isoform X1</fullName>
    </submittedName>
</protein>
<dbReference type="PROSITE" id="PS51319">
    <property type="entry name" value="TFIIS_N"/>
    <property type="match status" value="1"/>
</dbReference>
<proteinExistence type="predicted"/>
<feature type="domain" description="TFIIS N-terminal" evidence="2">
    <location>
        <begin position="41"/>
        <end position="115"/>
    </location>
</feature>
<comment type="subcellular location">
    <subcellularLocation>
        <location evidence="1">Nucleus</location>
    </subcellularLocation>
</comment>
<evidence type="ECO:0000259" key="3">
    <source>
        <dbReference type="PROSITE" id="PS51321"/>
    </source>
</evidence>
<reference evidence="4" key="1">
    <citation type="journal article" date="2023" name="PLoS Negl. Trop. Dis.">
        <title>A genome sequence for Biomphalaria pfeifferi, the major vector snail for the human-infecting parasite Schistosoma mansoni.</title>
        <authorList>
            <person name="Bu L."/>
            <person name="Lu L."/>
            <person name="Laidemitt M.R."/>
            <person name="Zhang S.M."/>
            <person name="Mutuku M."/>
            <person name="Mkoji G."/>
            <person name="Steinauer M."/>
            <person name="Loker E.S."/>
        </authorList>
    </citation>
    <scope>NUCLEOTIDE SEQUENCE</scope>
    <source>
        <strain evidence="4">KasaAsao</strain>
    </source>
</reference>
<dbReference type="AlphaFoldDB" id="A0AAD8B155"/>
<name>A0AAD8B155_BIOPF</name>
<dbReference type="Proteomes" id="UP001233172">
    <property type="component" value="Unassembled WGS sequence"/>
</dbReference>
<dbReference type="SUPFAM" id="SSF46942">
    <property type="entry name" value="Elongation factor TFIIS domain 2"/>
    <property type="match status" value="1"/>
</dbReference>
<dbReference type="InterPro" id="IPR035441">
    <property type="entry name" value="TFIIS/LEDGF_dom_sf"/>
</dbReference>
<keyword evidence="4" id="KW-0648">Protein biosynthesis</keyword>
<keyword evidence="1" id="KW-0539">Nucleus</keyword>
<gene>
    <name evidence="4" type="ORF">Bpfe_025065</name>
</gene>
<feature type="domain" description="TFIIS central" evidence="3">
    <location>
        <begin position="132"/>
        <end position="210"/>
    </location>
</feature>
<sequence length="210" mass="24608">MDRYLIKTKRKKEEKEIRHFPSTSGLKQSTIHSLKRVVVVEDIKRLKSKLLLPNQSKSVMIESLKALGMKIPSKEVLQSTKIGHTVKRLKQHSDEDIAREAKRVYIKWKDFFLEGKNRPPIEVKCDKKSEAFRSKGKALLAESLTVEEDHVLVDAIERETFHQHKQLFSSEYRRTLRTLVLKLKHNPDLRQKVLDGQISVEMLVKDFKKR</sequence>
<dbReference type="PANTHER" id="PTHR11477">
    <property type="entry name" value="TRANSCRIPTION FACTOR S-II ZINC FINGER DOMAIN-CONTAINING PROTEIN"/>
    <property type="match status" value="1"/>
</dbReference>
<dbReference type="GO" id="GO:0005634">
    <property type="term" value="C:nucleus"/>
    <property type="evidence" value="ECO:0007669"/>
    <property type="project" value="UniProtKB-SubCell"/>
</dbReference>
<comment type="caution">
    <text evidence="4">The sequence shown here is derived from an EMBL/GenBank/DDBJ whole genome shotgun (WGS) entry which is preliminary data.</text>
</comment>
<dbReference type="InterPro" id="IPR003618">
    <property type="entry name" value="TFIIS_cen_dom"/>
</dbReference>
<accession>A0AAD8B155</accession>
<reference evidence="4" key="2">
    <citation type="submission" date="2023-04" db="EMBL/GenBank/DDBJ databases">
        <authorList>
            <person name="Bu L."/>
            <person name="Lu L."/>
            <person name="Laidemitt M.R."/>
            <person name="Zhang S.M."/>
            <person name="Mutuku M."/>
            <person name="Mkoji G."/>
            <person name="Steinauer M."/>
            <person name="Loker E.S."/>
        </authorList>
    </citation>
    <scope>NUCLEOTIDE SEQUENCE</scope>
    <source>
        <strain evidence="4">KasaAsao</strain>
        <tissue evidence="4">Whole Snail</tissue>
    </source>
</reference>
<keyword evidence="5" id="KW-1185">Reference proteome</keyword>
<dbReference type="PANTHER" id="PTHR11477:SF14">
    <property type="entry name" value="TRANSCRIPTION ELONGATION FACTOR A N-TERMINAL AND CENTRAL DOMAIN-CONTAINING PROTEIN 2"/>
    <property type="match status" value="1"/>
</dbReference>
<dbReference type="SUPFAM" id="SSF47676">
    <property type="entry name" value="Conserved domain common to transcription factors TFIIS, elongin A, CRSP70"/>
    <property type="match status" value="1"/>
</dbReference>
<dbReference type="GO" id="GO:0006351">
    <property type="term" value="P:DNA-templated transcription"/>
    <property type="evidence" value="ECO:0007669"/>
    <property type="project" value="InterPro"/>
</dbReference>
<dbReference type="PROSITE" id="PS51321">
    <property type="entry name" value="TFIIS_CENTRAL"/>
    <property type="match status" value="1"/>
</dbReference>
<evidence type="ECO:0000313" key="4">
    <source>
        <dbReference type="EMBL" id="KAK0045459.1"/>
    </source>
</evidence>
<evidence type="ECO:0000313" key="5">
    <source>
        <dbReference type="Proteomes" id="UP001233172"/>
    </source>
</evidence>
<dbReference type="GO" id="GO:0003746">
    <property type="term" value="F:translation elongation factor activity"/>
    <property type="evidence" value="ECO:0007669"/>
    <property type="project" value="UniProtKB-KW"/>
</dbReference>
<dbReference type="EMBL" id="JASAOG010000180">
    <property type="protein sequence ID" value="KAK0045459.1"/>
    <property type="molecule type" value="Genomic_DNA"/>
</dbReference>
<dbReference type="InterPro" id="IPR017923">
    <property type="entry name" value="TFIIS_N"/>
</dbReference>